<evidence type="ECO:0000259" key="7">
    <source>
        <dbReference type="Pfam" id="PF13396"/>
    </source>
</evidence>
<organism evidence="8 9">
    <name type="scientific">Halorubrum kocurii JCM 14978</name>
    <dbReference type="NCBI Taxonomy" id="1230456"/>
    <lineage>
        <taxon>Archaea</taxon>
        <taxon>Methanobacteriati</taxon>
        <taxon>Methanobacteriota</taxon>
        <taxon>Stenosarchaea group</taxon>
        <taxon>Halobacteria</taxon>
        <taxon>Halobacteriales</taxon>
        <taxon>Haloferacaceae</taxon>
        <taxon>Halorubrum</taxon>
    </lineage>
</organism>
<evidence type="ECO:0000256" key="1">
    <source>
        <dbReference type="ARBA" id="ARBA00004651"/>
    </source>
</evidence>
<dbReference type="GO" id="GO:0005886">
    <property type="term" value="C:plasma membrane"/>
    <property type="evidence" value="ECO:0007669"/>
    <property type="project" value="UniProtKB-SubCell"/>
</dbReference>
<evidence type="ECO:0000256" key="4">
    <source>
        <dbReference type="ARBA" id="ARBA00022989"/>
    </source>
</evidence>
<keyword evidence="9" id="KW-1185">Reference proteome</keyword>
<evidence type="ECO:0000313" key="8">
    <source>
        <dbReference type="EMBL" id="EMA58339.1"/>
    </source>
</evidence>
<evidence type="ECO:0000256" key="3">
    <source>
        <dbReference type="ARBA" id="ARBA00022692"/>
    </source>
</evidence>
<evidence type="ECO:0000256" key="5">
    <source>
        <dbReference type="ARBA" id="ARBA00023136"/>
    </source>
</evidence>
<comment type="caution">
    <text evidence="8">The sequence shown here is derived from an EMBL/GenBank/DDBJ whole genome shotgun (WGS) entry which is preliminary data.</text>
</comment>
<name>M0NMF3_9EURY</name>
<evidence type="ECO:0000256" key="2">
    <source>
        <dbReference type="ARBA" id="ARBA00022475"/>
    </source>
</evidence>
<dbReference type="PATRIC" id="fig|1230456.3.peg.3175"/>
<keyword evidence="4 6" id="KW-1133">Transmembrane helix</keyword>
<dbReference type="Pfam" id="PF13396">
    <property type="entry name" value="PLDc_N"/>
    <property type="match status" value="1"/>
</dbReference>
<protein>
    <recommendedName>
        <fullName evidence="7">Cardiolipin synthase N-terminal domain-containing protein</fullName>
    </recommendedName>
</protein>
<evidence type="ECO:0000313" key="9">
    <source>
        <dbReference type="Proteomes" id="UP000011546"/>
    </source>
</evidence>
<dbReference type="AlphaFoldDB" id="M0NMF3"/>
<keyword evidence="5 6" id="KW-0472">Membrane</keyword>
<accession>M0NMF3</accession>
<feature type="transmembrane region" description="Helical" evidence="6">
    <location>
        <begin position="46"/>
        <end position="66"/>
    </location>
</feature>
<reference evidence="8 9" key="1">
    <citation type="journal article" date="2014" name="PLoS Genet.">
        <title>Phylogenetically driven sequencing of extremely halophilic archaea reveals strategies for static and dynamic osmo-response.</title>
        <authorList>
            <person name="Becker E.A."/>
            <person name="Seitzer P.M."/>
            <person name="Tritt A."/>
            <person name="Larsen D."/>
            <person name="Krusor M."/>
            <person name="Yao A.I."/>
            <person name="Wu D."/>
            <person name="Madern D."/>
            <person name="Eisen J.A."/>
            <person name="Darling A.E."/>
            <person name="Facciotti M.T."/>
        </authorList>
    </citation>
    <scope>NUCLEOTIDE SEQUENCE [LARGE SCALE GENOMIC DNA]</scope>
    <source>
        <strain evidence="8 9">JCM 14978</strain>
    </source>
</reference>
<feature type="domain" description="Cardiolipin synthase N-terminal" evidence="7">
    <location>
        <begin position="27"/>
        <end position="68"/>
    </location>
</feature>
<dbReference type="EMBL" id="AOJH01000097">
    <property type="protein sequence ID" value="EMA58339.1"/>
    <property type="molecule type" value="Genomic_DNA"/>
</dbReference>
<evidence type="ECO:0000256" key="6">
    <source>
        <dbReference type="SAM" id="Phobius"/>
    </source>
</evidence>
<feature type="transmembrane region" description="Helical" evidence="6">
    <location>
        <begin position="12"/>
        <end position="34"/>
    </location>
</feature>
<comment type="subcellular location">
    <subcellularLocation>
        <location evidence="1">Cell membrane</location>
        <topology evidence="1">Multi-pass membrane protein</topology>
    </subcellularLocation>
</comment>
<gene>
    <name evidence="8" type="ORF">C468_15931</name>
</gene>
<sequence length="71" mass="7787">MMSPILQGGGAGVLVLLFGLLMLLVQLAIIVWIYSDAQQRSDQPAFLWAIVAFLAPLLGLVLYLIIGRNQY</sequence>
<dbReference type="Proteomes" id="UP000011546">
    <property type="component" value="Unassembled WGS sequence"/>
</dbReference>
<keyword evidence="2" id="KW-1003">Cell membrane</keyword>
<dbReference type="InterPro" id="IPR027379">
    <property type="entry name" value="CLS_N"/>
</dbReference>
<proteinExistence type="predicted"/>
<keyword evidence="3 6" id="KW-0812">Transmembrane</keyword>